<evidence type="ECO:0000256" key="1">
    <source>
        <dbReference type="ARBA" id="ARBA00022729"/>
    </source>
</evidence>
<dbReference type="PANTHER" id="PTHR36571">
    <property type="entry name" value="PROTEIN YGIW"/>
    <property type="match status" value="1"/>
</dbReference>
<dbReference type="NCBIfam" id="NF033674">
    <property type="entry name" value="stress_OB_fold"/>
    <property type="match status" value="1"/>
</dbReference>
<reference evidence="2 3" key="1">
    <citation type="submission" date="2020-03" db="EMBL/GenBank/DDBJ databases">
        <authorList>
            <person name="Zhu W."/>
        </authorList>
    </citation>
    <scope>NUCLEOTIDE SEQUENCE [LARGE SCALE GENOMIC DNA]</scope>
    <source>
        <strain evidence="2 3">185</strain>
    </source>
</reference>
<evidence type="ECO:0000313" key="3">
    <source>
        <dbReference type="Proteomes" id="UP000501939"/>
    </source>
</evidence>
<organism evidence="2 3">
    <name type="scientific">Acinetobacter lanii</name>
    <dbReference type="NCBI Taxonomy" id="2715163"/>
    <lineage>
        <taxon>Bacteria</taxon>
        <taxon>Pseudomonadati</taxon>
        <taxon>Pseudomonadota</taxon>
        <taxon>Gammaproteobacteria</taxon>
        <taxon>Moraxellales</taxon>
        <taxon>Moraxellaceae</taxon>
        <taxon>Acinetobacter</taxon>
    </lineage>
</organism>
<keyword evidence="1" id="KW-0732">Signal</keyword>
<sequence>MIATGFIGATTLAIATNVINPIESTPTAKTAVVNTAVPAQAPVQALAVNQTAIAPVSQTLVNGNSTEAAVNINAISAQIVTVKQALTLADDSHVQLKGHIVKSLGDEKYQFRDSTGTITVDIDDELWMGKAISANAVVTLEGEVDIDHKPMKRVEIDVDAVTF</sequence>
<dbReference type="SUPFAM" id="SSF101756">
    <property type="entry name" value="Hypothetical protein YgiW"/>
    <property type="match status" value="1"/>
</dbReference>
<proteinExistence type="predicted"/>
<dbReference type="KEGG" id="alj:G8D99_10520"/>
<evidence type="ECO:0000313" key="2">
    <source>
        <dbReference type="EMBL" id="QIO10414.1"/>
    </source>
</evidence>
<keyword evidence="3" id="KW-1185">Reference proteome</keyword>
<dbReference type="EMBL" id="CP049916">
    <property type="protein sequence ID" value="QIO10414.1"/>
    <property type="molecule type" value="Genomic_DNA"/>
</dbReference>
<dbReference type="Proteomes" id="UP000501939">
    <property type="component" value="Chromosome"/>
</dbReference>
<gene>
    <name evidence="2" type="ORF">G8D99_10520</name>
</gene>
<accession>A0A6G8S8F7</accession>
<dbReference type="PANTHER" id="PTHR36571:SF1">
    <property type="entry name" value="PROTEIN YGIW"/>
    <property type="match status" value="1"/>
</dbReference>
<dbReference type="Gene3D" id="2.40.50.200">
    <property type="entry name" value="Bacterial OB-fold"/>
    <property type="match status" value="1"/>
</dbReference>
<dbReference type="AlphaFoldDB" id="A0A6G8S8F7"/>
<dbReference type="Pfam" id="PF04076">
    <property type="entry name" value="BOF"/>
    <property type="match status" value="1"/>
</dbReference>
<name>A0A6G8S8F7_9GAMM</name>
<protein>
    <submittedName>
        <fullName evidence="2">NirD/YgiW/YdeI family stress tolerance protein</fullName>
    </submittedName>
</protein>
<dbReference type="InterPro" id="IPR005220">
    <property type="entry name" value="CarO-like"/>
</dbReference>
<dbReference type="InterPro" id="IPR036700">
    <property type="entry name" value="BOBF_sf"/>
</dbReference>